<feature type="domain" description="Histidine kinase" evidence="7">
    <location>
        <begin position="310"/>
        <end position="416"/>
    </location>
</feature>
<organism evidence="8 9">
    <name type="scientific">Reinekea marina</name>
    <dbReference type="NCBI Taxonomy" id="1310421"/>
    <lineage>
        <taxon>Bacteria</taxon>
        <taxon>Pseudomonadati</taxon>
        <taxon>Pseudomonadota</taxon>
        <taxon>Gammaproteobacteria</taxon>
        <taxon>Oceanospirillales</taxon>
        <taxon>Saccharospirillaceae</taxon>
        <taxon>Reinekea</taxon>
    </lineage>
</organism>
<keyword evidence="6" id="KW-0902">Two-component regulatory system</keyword>
<evidence type="ECO:0000256" key="3">
    <source>
        <dbReference type="ARBA" id="ARBA00022553"/>
    </source>
</evidence>
<dbReference type="Proteomes" id="UP001595710">
    <property type="component" value="Unassembled WGS sequence"/>
</dbReference>
<keyword evidence="9" id="KW-1185">Reference proteome</keyword>
<dbReference type="Pfam" id="PF02518">
    <property type="entry name" value="HATPase_c"/>
    <property type="match status" value="1"/>
</dbReference>
<dbReference type="Gene3D" id="3.30.565.10">
    <property type="entry name" value="Histidine kinase-like ATPase, C-terminal domain"/>
    <property type="match status" value="1"/>
</dbReference>
<dbReference type="SUPFAM" id="SSF55874">
    <property type="entry name" value="ATPase domain of HSP90 chaperone/DNA topoisomerase II/histidine kinase"/>
    <property type="match status" value="1"/>
</dbReference>
<evidence type="ECO:0000256" key="1">
    <source>
        <dbReference type="ARBA" id="ARBA00000085"/>
    </source>
</evidence>
<dbReference type="PANTHER" id="PTHR44936:SF9">
    <property type="entry name" value="SENSOR PROTEIN CREC"/>
    <property type="match status" value="1"/>
</dbReference>
<evidence type="ECO:0000256" key="6">
    <source>
        <dbReference type="ARBA" id="ARBA00023012"/>
    </source>
</evidence>
<dbReference type="InterPro" id="IPR036890">
    <property type="entry name" value="HATPase_C_sf"/>
</dbReference>
<dbReference type="PANTHER" id="PTHR44936">
    <property type="entry name" value="SENSOR PROTEIN CREC"/>
    <property type="match status" value="1"/>
</dbReference>
<proteinExistence type="predicted"/>
<dbReference type="CDD" id="cd00075">
    <property type="entry name" value="HATPase"/>
    <property type="match status" value="1"/>
</dbReference>
<dbReference type="SMART" id="SM00387">
    <property type="entry name" value="HATPase_c"/>
    <property type="match status" value="1"/>
</dbReference>
<evidence type="ECO:0000256" key="2">
    <source>
        <dbReference type="ARBA" id="ARBA00012438"/>
    </source>
</evidence>
<dbReference type="GO" id="GO:0005524">
    <property type="term" value="F:ATP binding"/>
    <property type="evidence" value="ECO:0007669"/>
    <property type="project" value="UniProtKB-KW"/>
</dbReference>
<protein>
    <recommendedName>
        <fullName evidence="2">histidine kinase</fullName>
        <ecNumber evidence="2">2.7.13.3</ecNumber>
    </recommendedName>
</protein>
<gene>
    <name evidence="8" type="ORF">ACFOND_08490</name>
</gene>
<keyword evidence="8" id="KW-0067">ATP-binding</keyword>
<dbReference type="SUPFAM" id="SSF55781">
    <property type="entry name" value="GAF domain-like"/>
    <property type="match status" value="1"/>
</dbReference>
<accession>A0ABV7WRH1</accession>
<dbReference type="EC" id="2.7.13.3" evidence="2"/>
<comment type="caution">
    <text evidence="8">The sequence shown here is derived from an EMBL/GenBank/DDBJ whole genome shotgun (WGS) entry which is preliminary data.</text>
</comment>
<dbReference type="InterPro" id="IPR029016">
    <property type="entry name" value="GAF-like_dom_sf"/>
</dbReference>
<keyword evidence="3" id="KW-0597">Phosphoprotein</keyword>
<dbReference type="PROSITE" id="PS50109">
    <property type="entry name" value="HIS_KIN"/>
    <property type="match status" value="1"/>
</dbReference>
<dbReference type="EMBL" id="JBHRYN010000010">
    <property type="protein sequence ID" value="MFC3701672.1"/>
    <property type="molecule type" value="Genomic_DNA"/>
</dbReference>
<evidence type="ECO:0000313" key="9">
    <source>
        <dbReference type="Proteomes" id="UP001595710"/>
    </source>
</evidence>
<evidence type="ECO:0000256" key="4">
    <source>
        <dbReference type="ARBA" id="ARBA00022679"/>
    </source>
</evidence>
<keyword evidence="8" id="KW-0547">Nucleotide-binding</keyword>
<reference evidence="9" key="1">
    <citation type="journal article" date="2019" name="Int. J. Syst. Evol. Microbiol.">
        <title>The Global Catalogue of Microorganisms (GCM) 10K type strain sequencing project: providing services to taxonomists for standard genome sequencing and annotation.</title>
        <authorList>
            <consortium name="The Broad Institute Genomics Platform"/>
            <consortium name="The Broad Institute Genome Sequencing Center for Infectious Disease"/>
            <person name="Wu L."/>
            <person name="Ma J."/>
        </authorList>
    </citation>
    <scope>NUCLEOTIDE SEQUENCE [LARGE SCALE GENOMIC DNA]</scope>
    <source>
        <strain evidence="9">CECT 8288</strain>
    </source>
</reference>
<name>A0ABV7WRH1_9GAMM</name>
<dbReference type="InterPro" id="IPR005467">
    <property type="entry name" value="His_kinase_dom"/>
</dbReference>
<evidence type="ECO:0000256" key="5">
    <source>
        <dbReference type="ARBA" id="ARBA00022777"/>
    </source>
</evidence>
<evidence type="ECO:0000259" key="7">
    <source>
        <dbReference type="PROSITE" id="PS50109"/>
    </source>
</evidence>
<comment type="catalytic activity">
    <reaction evidence="1">
        <text>ATP + protein L-histidine = ADP + protein N-phospho-L-histidine.</text>
        <dbReference type="EC" id="2.7.13.3"/>
    </reaction>
</comment>
<keyword evidence="4" id="KW-0808">Transferase</keyword>
<dbReference type="Gene3D" id="3.30.450.40">
    <property type="match status" value="1"/>
</dbReference>
<evidence type="ECO:0000313" key="8">
    <source>
        <dbReference type="EMBL" id="MFC3701672.1"/>
    </source>
</evidence>
<dbReference type="RefSeq" id="WP_290280634.1">
    <property type="nucleotide sequence ID" value="NZ_JAUFQI010000001.1"/>
</dbReference>
<keyword evidence="5" id="KW-0418">Kinase</keyword>
<sequence length="419" mass="46426">MSYLRKLNKAYAQLSNAKDLDDLLRLSIKAVKGTLGFDRAGFLLFDAQTQEQVGTWGIDAHGKLRNEHGLRYPITDDHLMLDSSESIRLIRNKSLNDMGEAQGVGWHVQAMVSSEKELFGWLFVDNLVNGKDISQEEFEVLETFSTVLGQLIIRAKIEDTLNSTLKSLAVKDQPQPETQSKLARLDTHIEHSSESMILAEKLIGLVPMSTRYIGNLVNFISLLSPKQFDAANIDLLDTAKSSANRLSRIFRFVDARVHATTNDKRQTVSCAAVAKYWQSQFQPLFDKTTHSLIVKADQPELLVTIPLILLTQLVKELMSNALYHGLESTTGGQISIKLSSQGGLLTVTIDDNGIGLESSQLNEVSKLFVTSKPNENLGTGLNVVQHYAERWLNGQLDLSESTQGGLQATLTFPVSQEQA</sequence>
<dbReference type="InterPro" id="IPR050980">
    <property type="entry name" value="2C_sensor_his_kinase"/>
</dbReference>
<dbReference type="InterPro" id="IPR003594">
    <property type="entry name" value="HATPase_dom"/>
</dbReference>